<dbReference type="Pfam" id="PF00069">
    <property type="entry name" value="Pkinase"/>
    <property type="match status" value="1"/>
</dbReference>
<dbReference type="GO" id="GO:0004672">
    <property type="term" value="F:protein kinase activity"/>
    <property type="evidence" value="ECO:0007669"/>
    <property type="project" value="InterPro"/>
</dbReference>
<dbReference type="PANTHER" id="PTHR24362">
    <property type="entry name" value="SERINE/THREONINE-PROTEIN KINASE NEK"/>
    <property type="match status" value="1"/>
</dbReference>
<dbReference type="OrthoDB" id="5987198at2759"/>
<dbReference type="InterPro" id="IPR011009">
    <property type="entry name" value="Kinase-like_dom_sf"/>
</dbReference>
<evidence type="ECO:0000259" key="1">
    <source>
        <dbReference type="PROSITE" id="PS50011"/>
    </source>
</evidence>
<accession>A0A9P7VIP9</accession>
<comment type="caution">
    <text evidence="2">The sequence shown here is derived from an EMBL/GenBank/DDBJ whole genome shotgun (WGS) entry which is preliminary data.</text>
</comment>
<dbReference type="AlphaFoldDB" id="A0A9P7VIP9"/>
<feature type="domain" description="Protein kinase" evidence="1">
    <location>
        <begin position="66"/>
        <end position="351"/>
    </location>
</feature>
<dbReference type="InterPro" id="IPR000719">
    <property type="entry name" value="Prot_kinase_dom"/>
</dbReference>
<dbReference type="SUPFAM" id="SSF56112">
    <property type="entry name" value="Protein kinase-like (PK-like)"/>
    <property type="match status" value="1"/>
</dbReference>
<sequence>MDSPEQPRAKKLYIPANCDRKENEMFWVNLQPFLASQGYMLRPRYHPDWIPSWKSNPHPQADLKSYEDEHTIHGGRRWRIIDATRVSDGSKVVIKVVSLLSDEFELGILQFFSTEEVRKDPRNNTIPLLDAFPIPGVENWALAVMPMFRFFAYSYFHCRLEFIELFRQLLSGLEFMHSENIAHRDISVNNILMDHRRVMPKGYHFGLKRSHDGVEWSLPTELRCRVGPVDYYYIDFEFSECFPEGREKALVSGIVGQRVPEMKNSQDVLYNPFKADVYQLGIAMMNIFEGYTGLNDFKPLLRKMVSIDPDERPTASEALVQFEAIVSRSRKSSLYWRIWSDDLYDPLVPWFWVRFFYHIFPPCRSHV</sequence>
<keyword evidence="2" id="KW-0418">Kinase</keyword>
<gene>
    <name evidence="2" type="ORF">BT62DRAFT_937228</name>
</gene>
<dbReference type="SMART" id="SM00220">
    <property type="entry name" value="S_TKc"/>
    <property type="match status" value="1"/>
</dbReference>
<dbReference type="EMBL" id="MU250561">
    <property type="protein sequence ID" value="KAG7441308.1"/>
    <property type="molecule type" value="Genomic_DNA"/>
</dbReference>
<protein>
    <submittedName>
        <fullName evidence="2">Kinase-like protein</fullName>
    </submittedName>
</protein>
<proteinExistence type="predicted"/>
<evidence type="ECO:0000313" key="2">
    <source>
        <dbReference type="EMBL" id="KAG7441308.1"/>
    </source>
</evidence>
<evidence type="ECO:0000313" key="3">
    <source>
        <dbReference type="Proteomes" id="UP000812287"/>
    </source>
</evidence>
<dbReference type="Proteomes" id="UP000812287">
    <property type="component" value="Unassembled WGS sequence"/>
</dbReference>
<dbReference type="PANTHER" id="PTHR24362:SF309">
    <property type="entry name" value="PROTEIN KINASE DOMAIN-CONTAINING PROTEIN"/>
    <property type="match status" value="1"/>
</dbReference>
<name>A0A9P7VIP9_9AGAR</name>
<keyword evidence="2" id="KW-0808">Transferase</keyword>
<organism evidence="2 3">
    <name type="scientific">Guyanagaster necrorhizus</name>
    <dbReference type="NCBI Taxonomy" id="856835"/>
    <lineage>
        <taxon>Eukaryota</taxon>
        <taxon>Fungi</taxon>
        <taxon>Dikarya</taxon>
        <taxon>Basidiomycota</taxon>
        <taxon>Agaricomycotina</taxon>
        <taxon>Agaricomycetes</taxon>
        <taxon>Agaricomycetidae</taxon>
        <taxon>Agaricales</taxon>
        <taxon>Marasmiineae</taxon>
        <taxon>Physalacriaceae</taxon>
        <taxon>Guyanagaster</taxon>
    </lineage>
</organism>
<reference evidence="2" key="1">
    <citation type="submission" date="2020-11" db="EMBL/GenBank/DDBJ databases">
        <title>Adaptations for nitrogen fixation in a non-lichenized fungal sporocarp promotes dispersal by wood-feeding termites.</title>
        <authorList>
            <consortium name="DOE Joint Genome Institute"/>
            <person name="Koch R.A."/>
            <person name="Yoon G."/>
            <person name="Arayal U."/>
            <person name="Lail K."/>
            <person name="Amirebrahimi M."/>
            <person name="Labutti K."/>
            <person name="Lipzen A."/>
            <person name="Riley R."/>
            <person name="Barry K."/>
            <person name="Henrissat B."/>
            <person name="Grigoriev I.V."/>
            <person name="Herr J.R."/>
            <person name="Aime M.C."/>
        </authorList>
    </citation>
    <scope>NUCLEOTIDE SEQUENCE</scope>
    <source>
        <strain evidence="2">MCA 3950</strain>
    </source>
</reference>
<dbReference type="GeneID" id="66109573"/>
<dbReference type="GO" id="GO:0005524">
    <property type="term" value="F:ATP binding"/>
    <property type="evidence" value="ECO:0007669"/>
    <property type="project" value="InterPro"/>
</dbReference>
<dbReference type="RefSeq" id="XP_043034808.1">
    <property type="nucleotide sequence ID" value="XM_043187276.1"/>
</dbReference>
<dbReference type="PROSITE" id="PS50011">
    <property type="entry name" value="PROTEIN_KINASE_DOM"/>
    <property type="match status" value="1"/>
</dbReference>
<dbReference type="Gene3D" id="1.10.510.10">
    <property type="entry name" value="Transferase(Phosphotransferase) domain 1"/>
    <property type="match status" value="1"/>
</dbReference>
<keyword evidence="3" id="KW-1185">Reference proteome</keyword>